<evidence type="ECO:0000313" key="5">
    <source>
        <dbReference type="EMBL" id="RHY32154.1"/>
    </source>
</evidence>
<protein>
    <recommendedName>
        <fullName evidence="4">Tyrosinase copper-binding domain-containing protein</fullName>
    </recommendedName>
</protein>
<keyword evidence="2" id="KW-0677">Repeat</keyword>
<dbReference type="InterPro" id="IPR008922">
    <property type="entry name" value="Di-copper_centre_dom_sf"/>
</dbReference>
<evidence type="ECO:0000256" key="2">
    <source>
        <dbReference type="ARBA" id="ARBA00022737"/>
    </source>
</evidence>
<dbReference type="InterPro" id="IPR043543">
    <property type="entry name" value="PAPPA/PAPPA2"/>
</dbReference>
<keyword evidence="3" id="KW-1015">Disulfide bond</keyword>
<dbReference type="GO" id="GO:0016491">
    <property type="term" value="F:oxidoreductase activity"/>
    <property type="evidence" value="ECO:0007669"/>
    <property type="project" value="InterPro"/>
</dbReference>
<dbReference type="InterPro" id="IPR011936">
    <property type="entry name" value="Myxo_disulph_rpt"/>
</dbReference>
<name>A0A418B266_9STRA</name>
<dbReference type="InterPro" id="IPR002227">
    <property type="entry name" value="Tyrosinase_Cu-bd"/>
</dbReference>
<feature type="domain" description="Tyrosinase copper-binding" evidence="4">
    <location>
        <begin position="777"/>
        <end position="794"/>
    </location>
</feature>
<dbReference type="Proteomes" id="UP000285060">
    <property type="component" value="Unassembled WGS sequence"/>
</dbReference>
<keyword evidence="1" id="KW-0732">Signal</keyword>
<organism evidence="5 6">
    <name type="scientific">Aphanomyces invadans</name>
    <dbReference type="NCBI Taxonomy" id="157072"/>
    <lineage>
        <taxon>Eukaryota</taxon>
        <taxon>Sar</taxon>
        <taxon>Stramenopiles</taxon>
        <taxon>Oomycota</taxon>
        <taxon>Saprolegniomycetes</taxon>
        <taxon>Saprolegniales</taxon>
        <taxon>Verrucalvaceae</taxon>
        <taxon>Aphanomyces</taxon>
    </lineage>
</organism>
<dbReference type="GO" id="GO:0007166">
    <property type="term" value="P:cell surface receptor signaling pathway"/>
    <property type="evidence" value="ECO:0007669"/>
    <property type="project" value="TreeGrafter"/>
</dbReference>
<evidence type="ECO:0000313" key="6">
    <source>
        <dbReference type="Proteomes" id="UP000285060"/>
    </source>
</evidence>
<dbReference type="Gene3D" id="1.10.1280.10">
    <property type="entry name" value="Di-copper center containing domain from catechol oxidase"/>
    <property type="match status" value="1"/>
</dbReference>
<comment type="caution">
    <text evidence="5">The sequence shown here is derived from an EMBL/GenBank/DDBJ whole genome shotgun (WGS) entry which is preliminary data.</text>
</comment>
<dbReference type="VEuPathDB" id="FungiDB:H310_00822"/>
<dbReference type="PANTHER" id="PTHR46130">
    <property type="entry name" value="LAMGL DOMAIN-CONTAINING PROTEIN"/>
    <property type="match status" value="1"/>
</dbReference>
<reference evidence="5 6" key="1">
    <citation type="submission" date="2018-08" db="EMBL/GenBank/DDBJ databases">
        <title>Aphanomyces genome sequencing and annotation.</title>
        <authorList>
            <person name="Minardi D."/>
            <person name="Oidtmann B."/>
            <person name="Van Der Giezen M."/>
            <person name="Studholme D.J."/>
        </authorList>
    </citation>
    <scope>NUCLEOTIDE SEQUENCE [LARGE SCALE GENOMIC DNA]</scope>
    <source>
        <strain evidence="5 6">NJM0002</strain>
    </source>
</reference>
<dbReference type="PANTHER" id="PTHR46130:SF3">
    <property type="entry name" value="CHROMOSOME UNDETERMINED SCAFFOLD_33, WHOLE GENOME SHOTGUN SEQUENCE"/>
    <property type="match status" value="1"/>
</dbReference>
<dbReference type="GO" id="GO:0005615">
    <property type="term" value="C:extracellular space"/>
    <property type="evidence" value="ECO:0007669"/>
    <property type="project" value="TreeGrafter"/>
</dbReference>
<dbReference type="Pfam" id="PF13948">
    <property type="entry name" value="DUF4215"/>
    <property type="match status" value="10"/>
</dbReference>
<gene>
    <name evidence="5" type="ORF">DYB32_002803</name>
</gene>
<sequence length="1194" mass="127056">MIVPRSHSHSCIANLAAKQAVAPLCFVVGMEGYDPQYDLAKDCHCLSLGLMEECAAVCLPNPLCSKSSPSSACSACVTKQAPASCTRDDWNIPCYETCQQPKCITECSPTPQCHPADPICSTCVKNHASKCDTSAVSFGRQWGAACTAECYSTTCQADCNRRCGDGIKTADEQCDDGNSNNNDGCSTSCQIEAGFACSTKDHALSACNLISCGDARLEGSETCDDGNIVNGDGCSSSCQIERGATCTQPHQLTKSLCSATCGDGAHALGLEACDDGNLVAGDGCSPTCGLERGYACTTDATGKSVCHPVCGDGIVTGKEKCDDKNTSPFDGCSDTCTIELGYKCEINSEGASVCLASCGDGITAFPVEACDDSNRVTGDGCSLECKVEKGYKCSPPSFDGKTSVCAPVCGNALLTGTEKCDDGNTLDSDGCSSSCTVEVGWNCDNSFAKATKSVCSPVCGDGIVKGWEECDEISQVVTRRCGDGYTDAGETCDDGNSVAGDGCSATCQVEAGYVCHGRVCQGVCGNGVKTSAEACDDNNAVDGDGCSSSCTVETGYSCSASDSRLSVCAPTCGDGKIIGPETCDDGNTVSGDGCSSTCNVESGFVCTTLSTGVSTLLAGGEACDDGNSRSSDGCSSTCRVESGYACTHQSPSVCSTVCGDGIRTANEACDDRNTDNNDGCSSKCTIEIGFECTTPRVGAESSKRCRVEALYTCVSPAANHASVCSKSKCSNVRKDWYQLSDQDKAITQRCVTKLFQTGLYQKITGVHVFKPNDQYAHRTNAFVHWHRKWLLIVENMLRSMGGECSCLTLPYWDWAQDAGDENGFFASPLASTSFLNLASSLARAYDYDTFASIALGDIHILPHERSGAYLRTFISPADPTNIDRMYALWEACHGCMNPSHATRTTEGPCYRGASSNDGINDPFVFQFFDPLGNDQFRQVDIDDADDMAEYVPRTFKTPGDIMDTTSLGEYAYSYQTNSMDDRLWSTSGCANRPSILMELMAAPTRHVDLTMLLATSDTANDGSTNSTYSTELAQQYLEWVDGVFTNAHHVLTTLQESNLFSIPYLSSQLGKLQSTEAYLADIVATCECMAINKLLLARTGEDHLTPSFVDVSAATKREWNNRFELRSCFHRVLDMDEKSALTRSYCDVILAPDFAAKLQNLLNDLRGLASTLLDPTSDVTRNSIQQIWDYFTKG</sequence>
<dbReference type="GO" id="GO:0006508">
    <property type="term" value="P:proteolysis"/>
    <property type="evidence" value="ECO:0007669"/>
    <property type="project" value="TreeGrafter"/>
</dbReference>
<dbReference type="PROSITE" id="PS00497">
    <property type="entry name" value="TYROSINASE_1"/>
    <property type="match status" value="1"/>
</dbReference>
<dbReference type="NCBIfam" id="TIGR02232">
    <property type="entry name" value="myxo_disulf_rpt"/>
    <property type="match status" value="11"/>
</dbReference>
<keyword evidence="6" id="KW-1185">Reference proteome</keyword>
<accession>A0A418B266</accession>
<dbReference type="SUPFAM" id="SSF48056">
    <property type="entry name" value="Di-copper centre-containing domain"/>
    <property type="match status" value="1"/>
</dbReference>
<evidence type="ECO:0000259" key="4">
    <source>
        <dbReference type="PROSITE" id="PS00497"/>
    </source>
</evidence>
<evidence type="ECO:0000256" key="1">
    <source>
        <dbReference type="ARBA" id="ARBA00022729"/>
    </source>
</evidence>
<dbReference type="EMBL" id="QUSY01000158">
    <property type="protein sequence ID" value="RHY32154.1"/>
    <property type="molecule type" value="Genomic_DNA"/>
</dbReference>
<dbReference type="GO" id="GO:0004222">
    <property type="term" value="F:metalloendopeptidase activity"/>
    <property type="evidence" value="ECO:0007669"/>
    <property type="project" value="TreeGrafter"/>
</dbReference>
<dbReference type="AlphaFoldDB" id="A0A418B266"/>
<evidence type="ECO:0000256" key="3">
    <source>
        <dbReference type="ARBA" id="ARBA00023157"/>
    </source>
</evidence>
<proteinExistence type="predicted"/>
<dbReference type="Pfam" id="PF00264">
    <property type="entry name" value="Tyrosinase"/>
    <property type="match status" value="1"/>
</dbReference>